<reference evidence="3 4" key="1">
    <citation type="submission" date="2020-08" db="EMBL/GenBank/DDBJ databases">
        <title>Genomic Encyclopedia of Type Strains, Phase IV (KMG-IV): sequencing the most valuable type-strain genomes for metagenomic binning, comparative biology and taxonomic classification.</title>
        <authorList>
            <person name="Goeker M."/>
        </authorList>
    </citation>
    <scope>NUCLEOTIDE SEQUENCE [LARGE SCALE GENOMIC DNA]</scope>
    <source>
        <strain evidence="3 4">DSM 18233</strain>
    </source>
</reference>
<gene>
    <name evidence="3" type="ORF">HNQ50_003898</name>
</gene>
<organism evidence="3 4">
    <name type="scientific">Silvimonas terrae</name>
    <dbReference type="NCBI Taxonomy" id="300266"/>
    <lineage>
        <taxon>Bacteria</taxon>
        <taxon>Pseudomonadati</taxon>
        <taxon>Pseudomonadota</taxon>
        <taxon>Betaproteobacteria</taxon>
        <taxon>Neisseriales</taxon>
        <taxon>Chitinibacteraceae</taxon>
        <taxon>Silvimonas</taxon>
    </lineage>
</organism>
<dbReference type="AlphaFoldDB" id="A0A840RKP4"/>
<feature type="chain" id="PRO_5032428664" evidence="2">
    <location>
        <begin position="22"/>
        <end position="49"/>
    </location>
</feature>
<proteinExistence type="predicted"/>
<evidence type="ECO:0000313" key="3">
    <source>
        <dbReference type="EMBL" id="MBB5193144.1"/>
    </source>
</evidence>
<evidence type="ECO:0000256" key="1">
    <source>
        <dbReference type="SAM" id="MobiDB-lite"/>
    </source>
</evidence>
<feature type="signal peptide" evidence="2">
    <location>
        <begin position="1"/>
        <end position="21"/>
    </location>
</feature>
<dbReference type="EMBL" id="JACHHN010000009">
    <property type="protein sequence ID" value="MBB5193144.1"/>
    <property type="molecule type" value="Genomic_DNA"/>
</dbReference>
<keyword evidence="2" id="KW-0732">Signal</keyword>
<comment type="caution">
    <text evidence="3">The sequence shown here is derived from an EMBL/GenBank/DDBJ whole genome shotgun (WGS) entry which is preliminary data.</text>
</comment>
<feature type="region of interest" description="Disordered" evidence="1">
    <location>
        <begin position="30"/>
        <end position="49"/>
    </location>
</feature>
<dbReference type="Proteomes" id="UP000543030">
    <property type="component" value="Unassembled WGS sequence"/>
</dbReference>
<protein>
    <submittedName>
        <fullName evidence="3">Uncharacterized protein</fullName>
    </submittedName>
</protein>
<name>A0A840RKP4_9NEIS</name>
<keyword evidence="4" id="KW-1185">Reference proteome</keyword>
<evidence type="ECO:0000256" key="2">
    <source>
        <dbReference type="SAM" id="SignalP"/>
    </source>
</evidence>
<sequence length="49" mass="4752">MIRSLLFIAVLAGALTGAALANGGNMGGNMGANNGAFPPPHNIASSTGR</sequence>
<accession>A0A840RKP4</accession>
<evidence type="ECO:0000313" key="4">
    <source>
        <dbReference type="Proteomes" id="UP000543030"/>
    </source>
</evidence>
<dbReference type="RefSeq" id="WP_184102790.1">
    <property type="nucleotide sequence ID" value="NZ_JACHHN010000009.1"/>
</dbReference>